<dbReference type="AlphaFoldDB" id="A0A0R1PG25"/>
<dbReference type="PATRIC" id="fig|1423746.3.peg.283"/>
<dbReference type="Gene3D" id="1.20.58.340">
    <property type="entry name" value="Magnesium transport protein CorA, transmembrane region"/>
    <property type="match status" value="2"/>
</dbReference>
<dbReference type="EMBL" id="AZER01000013">
    <property type="protein sequence ID" value="KRL28003.1"/>
    <property type="molecule type" value="Genomic_DNA"/>
</dbReference>
<dbReference type="PANTHER" id="PTHR47891">
    <property type="entry name" value="TRANSPORTER-RELATED"/>
    <property type="match status" value="1"/>
</dbReference>
<protein>
    <submittedName>
        <fullName evidence="7">Mg2 transporter protein CorA family protein</fullName>
    </submittedName>
</protein>
<keyword evidence="8" id="KW-1185">Reference proteome</keyword>
<evidence type="ECO:0000256" key="6">
    <source>
        <dbReference type="SAM" id="Phobius"/>
    </source>
</evidence>
<comment type="caution">
    <text evidence="7">The sequence shown here is derived from an EMBL/GenBank/DDBJ whole genome shotgun (WGS) entry which is preliminary data.</text>
</comment>
<dbReference type="Pfam" id="PF01544">
    <property type="entry name" value="CorA"/>
    <property type="match status" value="1"/>
</dbReference>
<feature type="transmembrane region" description="Helical" evidence="6">
    <location>
        <begin position="247"/>
        <end position="267"/>
    </location>
</feature>
<dbReference type="CDD" id="cd12827">
    <property type="entry name" value="EcCorA_ZntB-like_u2"/>
    <property type="match status" value="1"/>
</dbReference>
<evidence type="ECO:0000256" key="4">
    <source>
        <dbReference type="ARBA" id="ARBA00022989"/>
    </source>
</evidence>
<dbReference type="SUPFAM" id="SSF144083">
    <property type="entry name" value="Magnesium transport protein CorA, transmembrane region"/>
    <property type="match status" value="1"/>
</dbReference>
<evidence type="ECO:0000256" key="3">
    <source>
        <dbReference type="ARBA" id="ARBA00022692"/>
    </source>
</evidence>
<proteinExistence type="inferred from homology"/>
<dbReference type="GO" id="GO:0016020">
    <property type="term" value="C:membrane"/>
    <property type="evidence" value="ECO:0007669"/>
    <property type="project" value="UniProtKB-SubCell"/>
</dbReference>
<reference evidence="7 8" key="1">
    <citation type="journal article" date="2015" name="Genome Announc.">
        <title>Expanding the biotechnology potential of lactobacilli through comparative genomics of 213 strains and associated genera.</title>
        <authorList>
            <person name="Sun Z."/>
            <person name="Harris H.M."/>
            <person name="McCann A."/>
            <person name="Guo C."/>
            <person name="Argimon S."/>
            <person name="Zhang W."/>
            <person name="Yang X."/>
            <person name="Jeffery I.B."/>
            <person name="Cooney J.C."/>
            <person name="Kagawa T.F."/>
            <person name="Liu W."/>
            <person name="Song Y."/>
            <person name="Salvetti E."/>
            <person name="Wrobel A."/>
            <person name="Rasinkangas P."/>
            <person name="Parkhill J."/>
            <person name="Rea M.C."/>
            <person name="O'Sullivan O."/>
            <person name="Ritari J."/>
            <person name="Douillard F.P."/>
            <person name="Paul Ross R."/>
            <person name="Yang R."/>
            <person name="Briner A.E."/>
            <person name="Felis G.E."/>
            <person name="de Vos W.M."/>
            <person name="Barrangou R."/>
            <person name="Klaenhammer T.R."/>
            <person name="Caufield P.W."/>
            <person name="Cui Y."/>
            <person name="Zhang H."/>
            <person name="O'Toole P.W."/>
        </authorList>
    </citation>
    <scope>NUCLEOTIDE SEQUENCE [LARGE SCALE GENOMIC DNA]</scope>
    <source>
        <strain evidence="7 8">DSM 13145</strain>
    </source>
</reference>
<sequence>MLERYILTTTGPQATTSPLIEANLIMLVKPSVDEISQVCDTFDLEKLTFKFHSSPEEVSRFHTTTSTVMNNPQLLVVYDFVPELATIEQQLTPVIIVFDSQRAIICTDNRAIKANDFPANNVTSFIIAYLDQCQDNLSTALMSYKPEIDKLDKVARTTINNACLRKLTDLTRHIVFFYHTMNDQGETLDAFLKSPTIADISQESRLNIQIQQRRLNKAIHIFRDLLDSIGSLFTAMMDSNLNNLMKFLDSAGIVIAVAALISGFMGMNVGGLPWKSAGYGFAMIIGLTAIVTIILALYLRKKKYLK</sequence>
<dbReference type="InterPro" id="IPR002523">
    <property type="entry name" value="MgTranspt_CorA/ZnTranspt_ZntB"/>
</dbReference>
<evidence type="ECO:0000256" key="5">
    <source>
        <dbReference type="ARBA" id="ARBA00023136"/>
    </source>
</evidence>
<dbReference type="PANTHER" id="PTHR47891:SF1">
    <property type="entry name" value="CORA-MAGNESIUM AND COBALT TRANSPORTER"/>
    <property type="match status" value="1"/>
</dbReference>
<organism evidence="7 8">
    <name type="scientific">Limosilactobacillus frumenti DSM 13145</name>
    <dbReference type="NCBI Taxonomy" id="1423746"/>
    <lineage>
        <taxon>Bacteria</taxon>
        <taxon>Bacillati</taxon>
        <taxon>Bacillota</taxon>
        <taxon>Bacilli</taxon>
        <taxon>Lactobacillales</taxon>
        <taxon>Lactobacillaceae</taxon>
        <taxon>Limosilactobacillus</taxon>
    </lineage>
</organism>
<evidence type="ECO:0000256" key="1">
    <source>
        <dbReference type="ARBA" id="ARBA00004141"/>
    </source>
</evidence>
<dbReference type="GO" id="GO:0046873">
    <property type="term" value="F:metal ion transmembrane transporter activity"/>
    <property type="evidence" value="ECO:0007669"/>
    <property type="project" value="InterPro"/>
</dbReference>
<keyword evidence="5 6" id="KW-0472">Membrane</keyword>
<dbReference type="InterPro" id="IPR045863">
    <property type="entry name" value="CorA_TM1_TM2"/>
</dbReference>
<dbReference type="RefSeq" id="WP_057749030.1">
    <property type="nucleotide sequence ID" value="NZ_AZER01000013.1"/>
</dbReference>
<dbReference type="Proteomes" id="UP000051445">
    <property type="component" value="Unassembled WGS sequence"/>
</dbReference>
<dbReference type="InterPro" id="IPR045861">
    <property type="entry name" value="CorA_cytoplasmic_dom"/>
</dbReference>
<keyword evidence="4 6" id="KW-1133">Transmembrane helix</keyword>
<evidence type="ECO:0000313" key="7">
    <source>
        <dbReference type="EMBL" id="KRL28003.1"/>
    </source>
</evidence>
<comment type="subcellular location">
    <subcellularLocation>
        <location evidence="1">Membrane</location>
        <topology evidence="1">Multi-pass membrane protein</topology>
    </subcellularLocation>
</comment>
<dbReference type="InterPro" id="IPR047199">
    <property type="entry name" value="CorA-like"/>
</dbReference>
<keyword evidence="3 6" id="KW-0812">Transmembrane</keyword>
<name>A0A0R1PG25_9LACO</name>
<gene>
    <name evidence="7" type="ORF">FD27_GL000276</name>
</gene>
<dbReference type="SUPFAM" id="SSF143865">
    <property type="entry name" value="CorA soluble domain-like"/>
    <property type="match status" value="1"/>
</dbReference>
<evidence type="ECO:0000313" key="8">
    <source>
        <dbReference type="Proteomes" id="UP000051445"/>
    </source>
</evidence>
<feature type="transmembrane region" description="Helical" evidence="6">
    <location>
        <begin position="279"/>
        <end position="299"/>
    </location>
</feature>
<accession>A0A0R1PG25</accession>
<dbReference type="OrthoDB" id="9803416at2"/>
<comment type="similarity">
    <text evidence="2">Belongs to the CorA metal ion transporter (MIT) (TC 1.A.35) family.</text>
</comment>
<evidence type="ECO:0000256" key="2">
    <source>
        <dbReference type="ARBA" id="ARBA00009765"/>
    </source>
</evidence>